<accession>A0A316YV86</accession>
<dbReference type="InParanoid" id="A0A316YV86"/>
<feature type="region of interest" description="Disordered" evidence="1">
    <location>
        <begin position="136"/>
        <end position="156"/>
    </location>
</feature>
<keyword evidence="3" id="KW-1185">Reference proteome</keyword>
<protein>
    <submittedName>
        <fullName evidence="2">Uncharacterized protein</fullName>
    </submittedName>
</protein>
<evidence type="ECO:0000256" key="1">
    <source>
        <dbReference type="SAM" id="MobiDB-lite"/>
    </source>
</evidence>
<dbReference type="RefSeq" id="XP_025380525.1">
    <property type="nucleotide sequence ID" value="XM_025518369.1"/>
</dbReference>
<sequence>MMFWRRRYVDDVRVPARLLTKAGRLDFDSQERERPNEGCRTNAPLLGSGPCNEARSTSCLHACLWRASKRGRHTSELLFLLCPPLCSNLLLTSYLSPLDRTSFELIYICPADRCDLFTSRNHDLAERKRPTIIRQTTHSCPLSSGPERASPQKANV</sequence>
<evidence type="ECO:0000313" key="3">
    <source>
        <dbReference type="Proteomes" id="UP000245768"/>
    </source>
</evidence>
<dbReference type="AlphaFoldDB" id="A0A316YV86"/>
<organism evidence="2 3">
    <name type="scientific">Acaromyces ingoldii</name>
    <dbReference type="NCBI Taxonomy" id="215250"/>
    <lineage>
        <taxon>Eukaryota</taxon>
        <taxon>Fungi</taxon>
        <taxon>Dikarya</taxon>
        <taxon>Basidiomycota</taxon>
        <taxon>Ustilaginomycotina</taxon>
        <taxon>Exobasidiomycetes</taxon>
        <taxon>Exobasidiales</taxon>
        <taxon>Cryptobasidiaceae</taxon>
        <taxon>Acaromyces</taxon>
    </lineage>
</organism>
<evidence type="ECO:0000313" key="2">
    <source>
        <dbReference type="EMBL" id="PWN93327.1"/>
    </source>
</evidence>
<name>A0A316YV86_9BASI</name>
<gene>
    <name evidence="2" type="ORF">FA10DRAFT_19048</name>
</gene>
<dbReference type="EMBL" id="KZ819634">
    <property type="protein sequence ID" value="PWN93327.1"/>
    <property type="molecule type" value="Genomic_DNA"/>
</dbReference>
<dbReference type="GeneID" id="37040285"/>
<reference evidence="2" key="1">
    <citation type="journal article" date="2018" name="Mol. Biol. Evol.">
        <title>Broad Genomic Sampling Reveals a Smut Pathogenic Ancestry of the Fungal Clade Ustilaginomycotina.</title>
        <authorList>
            <person name="Kijpornyongpan T."/>
            <person name="Mondo S.J."/>
            <person name="Barry K."/>
            <person name="Sandor L."/>
            <person name="Lee J."/>
            <person name="Lipzen A."/>
            <person name="Pangilinan J."/>
            <person name="LaButti K."/>
            <person name="Hainaut M."/>
            <person name="Henrissat B."/>
            <person name="Grigoriev I.V."/>
            <person name="Spatafora J.W."/>
            <person name="Aime M.C."/>
        </authorList>
    </citation>
    <scope>NUCLEOTIDE SEQUENCE [LARGE SCALE GENOMIC DNA]</scope>
    <source>
        <strain evidence="2">MCA 4198</strain>
    </source>
</reference>
<dbReference type="Proteomes" id="UP000245768">
    <property type="component" value="Unassembled WGS sequence"/>
</dbReference>
<proteinExistence type="predicted"/>